<dbReference type="InterPro" id="IPR000073">
    <property type="entry name" value="AB_hydrolase_1"/>
</dbReference>
<evidence type="ECO:0000313" key="3">
    <source>
        <dbReference type="Proteomes" id="UP000195807"/>
    </source>
</evidence>
<keyword evidence="3" id="KW-1185">Reference proteome</keyword>
<gene>
    <name evidence="2" type="ORF">A9D14_02250</name>
</gene>
<accession>A0A1Z1F920</accession>
<keyword evidence="2" id="KW-0378">Hydrolase</keyword>
<evidence type="ECO:0000259" key="1">
    <source>
        <dbReference type="Pfam" id="PF12697"/>
    </source>
</evidence>
<feature type="domain" description="AB hydrolase-1" evidence="1">
    <location>
        <begin position="12"/>
        <end position="251"/>
    </location>
</feature>
<protein>
    <submittedName>
        <fullName evidence="2">Alpha/beta hydrolase</fullName>
    </submittedName>
</protein>
<dbReference type="AlphaFoldDB" id="A0A1Z1F920"/>
<dbReference type="Gene3D" id="3.40.50.1820">
    <property type="entry name" value="alpha/beta hydrolase"/>
    <property type="match status" value="1"/>
</dbReference>
<reference evidence="2 3" key="1">
    <citation type="submission" date="2017-01" db="EMBL/GenBank/DDBJ databases">
        <title>Complete genome sequence of esterase-producing bacterium Croceicoccus marinus E4A9.</title>
        <authorList>
            <person name="Wu Y.-H."/>
            <person name="Cheng H."/>
            <person name="Xu L."/>
            <person name="Huo Y.-Y."/>
            <person name="Wang C.-S."/>
            <person name="Xu X.-W."/>
        </authorList>
    </citation>
    <scope>NUCLEOTIDE SEQUENCE [LARGE SCALE GENOMIC DNA]</scope>
    <source>
        <strain evidence="2 3">E4A9</strain>
    </source>
</reference>
<name>A0A1Z1F920_9SPHN</name>
<dbReference type="EMBL" id="CP019602">
    <property type="protein sequence ID" value="ARU15216.1"/>
    <property type="molecule type" value="Genomic_DNA"/>
</dbReference>
<dbReference type="RefSeq" id="WP_066842587.1">
    <property type="nucleotide sequence ID" value="NZ_CP019602.1"/>
</dbReference>
<dbReference type="PANTHER" id="PTHR43798">
    <property type="entry name" value="MONOACYLGLYCEROL LIPASE"/>
    <property type="match status" value="1"/>
</dbReference>
<organism evidence="2 3">
    <name type="scientific">Croceicoccus marinus</name>
    <dbReference type="NCBI Taxonomy" id="450378"/>
    <lineage>
        <taxon>Bacteria</taxon>
        <taxon>Pseudomonadati</taxon>
        <taxon>Pseudomonadota</taxon>
        <taxon>Alphaproteobacteria</taxon>
        <taxon>Sphingomonadales</taxon>
        <taxon>Erythrobacteraceae</taxon>
        <taxon>Croceicoccus</taxon>
    </lineage>
</organism>
<dbReference type="InterPro" id="IPR029058">
    <property type="entry name" value="AB_hydrolase_fold"/>
</dbReference>
<dbReference type="InterPro" id="IPR050266">
    <property type="entry name" value="AB_hydrolase_sf"/>
</dbReference>
<sequence length="266" mass="28516">MTERAAEPYPMLFVHGALGDARTWGPVLDALPFDVDVRAITLSYFGAAAWRGDGSDFGTERHAADLEQFIDATMDAPVVVVAWSYGCHPALLLAQRRSDLVAALVLYEPVIGSFVDDDDLRHRFGADAAACFGPVGEVLAEQGEEAAAHRLFDNVGHPGFIADLPDDRRRIALSNARTIPLMMGKGVPPTKITADDLRALDLPVIAAMGSETRPAFAIPTRVLADVAPQGRLEVVEGAGHLLPESDPARFAGLVTEWLAQQDIGAR</sequence>
<dbReference type="KEGG" id="cman:A9D14_02250"/>
<dbReference type="Pfam" id="PF12697">
    <property type="entry name" value="Abhydrolase_6"/>
    <property type="match status" value="1"/>
</dbReference>
<dbReference type="STRING" id="450378.GCA_001661675_00449"/>
<dbReference type="GO" id="GO:0016787">
    <property type="term" value="F:hydrolase activity"/>
    <property type="evidence" value="ECO:0007669"/>
    <property type="project" value="UniProtKB-KW"/>
</dbReference>
<dbReference type="Proteomes" id="UP000195807">
    <property type="component" value="Chromosome"/>
</dbReference>
<dbReference type="OrthoDB" id="9780765at2"/>
<dbReference type="SUPFAM" id="SSF53474">
    <property type="entry name" value="alpha/beta-Hydrolases"/>
    <property type="match status" value="1"/>
</dbReference>
<proteinExistence type="predicted"/>
<evidence type="ECO:0000313" key="2">
    <source>
        <dbReference type="EMBL" id="ARU15216.1"/>
    </source>
</evidence>